<evidence type="ECO:0008006" key="3">
    <source>
        <dbReference type="Google" id="ProtNLM"/>
    </source>
</evidence>
<dbReference type="SUPFAM" id="SSF54631">
    <property type="entry name" value="CBS-domain pair"/>
    <property type="match status" value="1"/>
</dbReference>
<organism evidence="1 2">
    <name type="scientific">Monoraphidium neglectum</name>
    <dbReference type="NCBI Taxonomy" id="145388"/>
    <lineage>
        <taxon>Eukaryota</taxon>
        <taxon>Viridiplantae</taxon>
        <taxon>Chlorophyta</taxon>
        <taxon>core chlorophytes</taxon>
        <taxon>Chlorophyceae</taxon>
        <taxon>CS clade</taxon>
        <taxon>Sphaeropleales</taxon>
        <taxon>Selenastraceae</taxon>
        <taxon>Monoraphidium</taxon>
    </lineage>
</organism>
<dbReference type="EMBL" id="KK103844">
    <property type="protein sequence ID" value="KIY94858.1"/>
    <property type="molecule type" value="Genomic_DNA"/>
</dbReference>
<keyword evidence="2" id="KW-1185">Reference proteome</keyword>
<protein>
    <recommendedName>
        <fullName evidence="3">CBS domain-containing protein</fullName>
    </recommendedName>
</protein>
<evidence type="ECO:0000313" key="1">
    <source>
        <dbReference type="EMBL" id="KIY94858.1"/>
    </source>
</evidence>
<evidence type="ECO:0000313" key="2">
    <source>
        <dbReference type="Proteomes" id="UP000054498"/>
    </source>
</evidence>
<dbReference type="Proteomes" id="UP000054498">
    <property type="component" value="Unassembled WGS sequence"/>
</dbReference>
<dbReference type="InterPro" id="IPR046342">
    <property type="entry name" value="CBS_dom_sf"/>
</dbReference>
<gene>
    <name evidence="1" type="ORF">MNEG_13103</name>
</gene>
<dbReference type="GeneID" id="25730532"/>
<sequence length="149" mass="15793">MDDLAPLSQLLERTKVRDIAADQQDIVSLQHNNTVGEALRQLAAARVLSAPVVVSSGLEDFENGGLPPGDAAPSLLGWLDVSDVVRAFLGHLHEKKVALPKSMLQLMALLEKEGPDFADKMLVTIVGGEDRGLLYQADAGTSVIAAIQG</sequence>
<accession>A0A0D2KG62</accession>
<reference evidence="1 2" key="1">
    <citation type="journal article" date="2013" name="BMC Genomics">
        <title>Reconstruction of the lipid metabolism for the microalga Monoraphidium neglectum from its genome sequence reveals characteristics suitable for biofuel production.</title>
        <authorList>
            <person name="Bogen C."/>
            <person name="Al-Dilaimi A."/>
            <person name="Albersmeier A."/>
            <person name="Wichmann J."/>
            <person name="Grundmann M."/>
            <person name="Rupp O."/>
            <person name="Lauersen K.J."/>
            <person name="Blifernez-Klassen O."/>
            <person name="Kalinowski J."/>
            <person name="Goesmann A."/>
            <person name="Mussgnug J.H."/>
            <person name="Kruse O."/>
        </authorList>
    </citation>
    <scope>NUCLEOTIDE SEQUENCE [LARGE SCALE GENOMIC DNA]</scope>
    <source>
        <strain evidence="1 2">SAG 48.87</strain>
    </source>
</reference>
<dbReference type="AlphaFoldDB" id="A0A0D2KG62"/>
<dbReference type="KEGG" id="mng:MNEG_13103"/>
<proteinExistence type="predicted"/>
<dbReference type="STRING" id="145388.A0A0D2KG62"/>
<dbReference type="RefSeq" id="XP_013893878.1">
    <property type="nucleotide sequence ID" value="XM_014038424.1"/>
</dbReference>
<dbReference type="Gene3D" id="3.10.580.10">
    <property type="entry name" value="CBS-domain"/>
    <property type="match status" value="1"/>
</dbReference>
<dbReference type="OrthoDB" id="449052at2759"/>
<name>A0A0D2KG62_9CHLO</name>